<dbReference type="InterPro" id="IPR009057">
    <property type="entry name" value="Homeodomain-like_sf"/>
</dbReference>
<dbReference type="Proteomes" id="UP001058072">
    <property type="component" value="Chromosome"/>
</dbReference>
<name>A0A9Q9CHW7_9FIRM</name>
<dbReference type="Gene3D" id="1.10.357.10">
    <property type="entry name" value="Tetracycline Repressor, domain 2"/>
    <property type="match status" value="1"/>
</dbReference>
<dbReference type="GeneID" id="60058872"/>
<protein>
    <submittedName>
        <fullName evidence="2">TetR/AcrR family transcriptional regulator</fullName>
    </submittedName>
</protein>
<evidence type="ECO:0000313" key="1">
    <source>
        <dbReference type="EMBL" id="UUF05696.1"/>
    </source>
</evidence>
<evidence type="ECO:0000313" key="2">
    <source>
        <dbReference type="EMBL" id="UUF08855.1"/>
    </source>
</evidence>
<dbReference type="AlphaFoldDB" id="A0A9Q9CHW7"/>
<gene>
    <name evidence="1" type="ORF">J0J69_11655</name>
    <name evidence="2" type="ORF">J0J70_02270</name>
</gene>
<keyword evidence="3" id="KW-1185">Reference proteome</keyword>
<dbReference type="InterPro" id="IPR036271">
    <property type="entry name" value="Tet_transcr_reg_TetR-rel_C_sf"/>
</dbReference>
<dbReference type="RefSeq" id="WP_132942845.1">
    <property type="nucleotide sequence ID" value="NZ_CP071249.1"/>
</dbReference>
<dbReference type="Proteomes" id="UP001058016">
    <property type="component" value="Chromosome"/>
</dbReference>
<reference evidence="2 3" key="1">
    <citation type="submission" date="2021-03" db="EMBL/GenBank/DDBJ databases">
        <title>Comparative Genomics and Metabolomics in the genus Turicibacter.</title>
        <authorList>
            <person name="Maki J."/>
            <person name="Looft T."/>
        </authorList>
    </citation>
    <scope>NUCLEOTIDE SEQUENCE</scope>
    <source>
        <strain evidence="2">ISU324</strain>
        <strain evidence="1 3">MMM721</strain>
    </source>
</reference>
<dbReference type="SUPFAM" id="SSF46689">
    <property type="entry name" value="Homeodomain-like"/>
    <property type="match status" value="1"/>
</dbReference>
<dbReference type="SUPFAM" id="SSF48498">
    <property type="entry name" value="Tetracyclin repressor-like, C-terminal domain"/>
    <property type="match status" value="1"/>
</dbReference>
<dbReference type="EMBL" id="CP071249">
    <property type="protein sequence ID" value="UUF05696.1"/>
    <property type="molecule type" value="Genomic_DNA"/>
</dbReference>
<evidence type="ECO:0000313" key="4">
    <source>
        <dbReference type="Proteomes" id="UP001058072"/>
    </source>
</evidence>
<dbReference type="EMBL" id="CP071250">
    <property type="protein sequence ID" value="UUF08855.1"/>
    <property type="molecule type" value="Genomic_DNA"/>
</dbReference>
<sequence>MPPKARISKEQIIDKAVDLIRKEKTLTASTLSKELKCSTQPIFWYFNNMEEVKSETLKQAHKNFSDFLRVPIEGISSYKSTGIRYIQFARNEKGLFKLLFMSERSKDENIFVDDSNIHFLTNLICKTEFVDKSKADEIYKIMWLFCHGIATMIATKTVEINDSEVEYMLETVCKGIIGGNRNETIIKR</sequence>
<organism evidence="2 4">
    <name type="scientific">Turicibacter bilis</name>
    <dbReference type="NCBI Taxonomy" id="2735723"/>
    <lineage>
        <taxon>Bacteria</taxon>
        <taxon>Bacillati</taxon>
        <taxon>Bacillota</taxon>
        <taxon>Erysipelotrichia</taxon>
        <taxon>Erysipelotrichales</taxon>
        <taxon>Turicibacteraceae</taxon>
        <taxon>Turicibacter</taxon>
    </lineage>
</organism>
<evidence type="ECO:0000313" key="3">
    <source>
        <dbReference type="Proteomes" id="UP001058016"/>
    </source>
</evidence>
<proteinExistence type="predicted"/>
<accession>A0A9Q9CHW7</accession>